<dbReference type="VEuPathDB" id="VectorBase:GPPI012446"/>
<keyword evidence="2" id="KW-0479">Metal-binding</keyword>
<proteinExistence type="predicted"/>
<dbReference type="GO" id="GO:0008270">
    <property type="term" value="F:zinc ion binding"/>
    <property type="evidence" value="ECO:0007669"/>
    <property type="project" value="UniProtKB-KW"/>
</dbReference>
<evidence type="ECO:0000256" key="4">
    <source>
        <dbReference type="ARBA" id="ARBA00022771"/>
    </source>
</evidence>
<keyword evidence="4 7" id="KW-0863">Zinc-finger</keyword>
<dbReference type="PROSITE" id="PS50157">
    <property type="entry name" value="ZINC_FINGER_C2H2_2"/>
    <property type="match status" value="5"/>
</dbReference>
<sequence>MMKKSEVSSSRKSDVPTSCDNASPNLLCGEIFVTRSARKWTFICTFCNKGTRDIGEFVCHIKLKHLTYPCDEDYDSADIEESTLTTDGASNEGQEKSQESDYFDYGNYLDVSVHTEIGDISYGKNKLTKSRTLSERIYVNKEQQEESNFLPKSLNENAGDDVTNADNKNDDINLQKHKDNKLRSNYVAKEGTLENAVEREFKIEIDERNVVNDNGVDIEMTEENSELQTASTATSLPSKAHANTPSKDGSGVFLKRNRKQIRGPAYCQLCNKTFQYYCLYRNHMIKHSNYTPYMCQLCKKRFKSKQAIRYHMNTHSREKKEYQCPLSVSYSGFPCKVCGEIINSNEAREMHWRRHTEERPFGCNVCTKRFRLRHHLIHHLKLHSLYRCEFCKEEFSTSQPSQRPYTCPQCEKSTELHGKVRKRKAMFNKPVEIKNPLKLYKNTMAPQPRSTEYVHLDETVTDDEERSETNDLLAANNNRRKKRAACKYCPRSYTHPSTLNHHVRQKHPDML</sequence>
<dbReference type="PANTHER" id="PTHR24394:SF29">
    <property type="entry name" value="MYONEURIN"/>
    <property type="match status" value="1"/>
</dbReference>
<accession>A0A1B0AXX6</accession>
<dbReference type="SUPFAM" id="SSF57667">
    <property type="entry name" value="beta-beta-alpha zinc fingers"/>
    <property type="match status" value="2"/>
</dbReference>
<evidence type="ECO:0000256" key="2">
    <source>
        <dbReference type="ARBA" id="ARBA00022723"/>
    </source>
</evidence>
<feature type="domain" description="C2H2-type" evidence="9">
    <location>
        <begin position="484"/>
        <end position="507"/>
    </location>
</feature>
<evidence type="ECO:0000313" key="11">
    <source>
        <dbReference type="Proteomes" id="UP000092460"/>
    </source>
</evidence>
<dbReference type="InterPro" id="IPR036236">
    <property type="entry name" value="Znf_C2H2_sf"/>
</dbReference>
<dbReference type="STRING" id="67801.A0A1B0AXX6"/>
<dbReference type="Pfam" id="PF13894">
    <property type="entry name" value="zf-C2H2_4"/>
    <property type="match status" value="1"/>
</dbReference>
<evidence type="ECO:0000313" key="10">
    <source>
        <dbReference type="EnsemblMetazoa" id="GPPI012446-PA"/>
    </source>
</evidence>
<name>A0A1B0AXX6_9MUSC</name>
<feature type="domain" description="C2H2-type" evidence="9">
    <location>
        <begin position="361"/>
        <end position="388"/>
    </location>
</feature>
<feature type="domain" description="C2H2-type" evidence="9">
    <location>
        <begin position="293"/>
        <end position="320"/>
    </location>
</feature>
<reference evidence="10" key="2">
    <citation type="submission" date="2020-05" db="UniProtKB">
        <authorList>
            <consortium name="EnsemblMetazoa"/>
        </authorList>
    </citation>
    <scope>IDENTIFICATION</scope>
    <source>
        <strain evidence="10">IAEA</strain>
    </source>
</reference>
<feature type="region of interest" description="Disordered" evidence="8">
    <location>
        <begin position="144"/>
        <end position="172"/>
    </location>
</feature>
<dbReference type="GO" id="GO:0005634">
    <property type="term" value="C:nucleus"/>
    <property type="evidence" value="ECO:0007669"/>
    <property type="project" value="UniProtKB-SubCell"/>
</dbReference>
<feature type="compositionally biased region" description="Polar residues" evidence="8">
    <location>
        <begin position="226"/>
        <end position="247"/>
    </location>
</feature>
<keyword evidence="3" id="KW-0677">Repeat</keyword>
<dbReference type="PANTHER" id="PTHR24394">
    <property type="entry name" value="ZINC FINGER PROTEIN"/>
    <property type="match status" value="1"/>
</dbReference>
<evidence type="ECO:0000256" key="1">
    <source>
        <dbReference type="ARBA" id="ARBA00004123"/>
    </source>
</evidence>
<dbReference type="AlphaFoldDB" id="A0A1B0AXX6"/>
<feature type="domain" description="C2H2-type" evidence="9">
    <location>
        <begin position="333"/>
        <end position="360"/>
    </location>
</feature>
<dbReference type="PROSITE" id="PS00028">
    <property type="entry name" value="ZINC_FINGER_C2H2_1"/>
    <property type="match status" value="5"/>
</dbReference>
<keyword evidence="5" id="KW-0862">Zinc</keyword>
<evidence type="ECO:0000256" key="8">
    <source>
        <dbReference type="SAM" id="MobiDB-lite"/>
    </source>
</evidence>
<dbReference type="EnsemblMetazoa" id="GPPI012446-RA">
    <property type="protein sequence ID" value="GPPI012446-PA"/>
    <property type="gene ID" value="GPPI012446"/>
</dbReference>
<evidence type="ECO:0000256" key="3">
    <source>
        <dbReference type="ARBA" id="ARBA00022737"/>
    </source>
</evidence>
<evidence type="ECO:0000256" key="5">
    <source>
        <dbReference type="ARBA" id="ARBA00022833"/>
    </source>
</evidence>
<evidence type="ECO:0000256" key="7">
    <source>
        <dbReference type="PROSITE-ProRule" id="PRU00042"/>
    </source>
</evidence>
<keyword evidence="11" id="KW-1185">Reference proteome</keyword>
<comment type="subcellular location">
    <subcellularLocation>
        <location evidence="1">Nucleus</location>
    </subcellularLocation>
</comment>
<evidence type="ECO:0000256" key="6">
    <source>
        <dbReference type="ARBA" id="ARBA00023242"/>
    </source>
</evidence>
<dbReference type="Pfam" id="PF00096">
    <property type="entry name" value="zf-C2H2"/>
    <property type="match status" value="1"/>
</dbReference>
<organism evidence="10 11">
    <name type="scientific">Glossina palpalis gambiensis</name>
    <dbReference type="NCBI Taxonomy" id="67801"/>
    <lineage>
        <taxon>Eukaryota</taxon>
        <taxon>Metazoa</taxon>
        <taxon>Ecdysozoa</taxon>
        <taxon>Arthropoda</taxon>
        <taxon>Hexapoda</taxon>
        <taxon>Insecta</taxon>
        <taxon>Pterygota</taxon>
        <taxon>Neoptera</taxon>
        <taxon>Endopterygota</taxon>
        <taxon>Diptera</taxon>
        <taxon>Brachycera</taxon>
        <taxon>Muscomorpha</taxon>
        <taxon>Hippoboscoidea</taxon>
        <taxon>Glossinidae</taxon>
        <taxon>Glossina</taxon>
    </lineage>
</organism>
<dbReference type="InterPro" id="IPR013087">
    <property type="entry name" value="Znf_C2H2_type"/>
</dbReference>
<feature type="region of interest" description="Disordered" evidence="8">
    <location>
        <begin position="223"/>
        <end position="251"/>
    </location>
</feature>
<dbReference type="Gene3D" id="3.30.160.60">
    <property type="entry name" value="Classic Zinc Finger"/>
    <property type="match status" value="2"/>
</dbReference>
<protein>
    <recommendedName>
        <fullName evidence="9">C2H2-type domain-containing protein</fullName>
    </recommendedName>
</protein>
<dbReference type="SMART" id="SM00355">
    <property type="entry name" value="ZnF_C2H2"/>
    <property type="match status" value="6"/>
</dbReference>
<dbReference type="GO" id="GO:0000981">
    <property type="term" value="F:DNA-binding transcription factor activity, RNA polymerase II-specific"/>
    <property type="evidence" value="ECO:0007669"/>
    <property type="project" value="TreeGrafter"/>
</dbReference>
<keyword evidence="6" id="KW-0539">Nucleus</keyword>
<dbReference type="Proteomes" id="UP000092460">
    <property type="component" value="Unassembled WGS sequence"/>
</dbReference>
<dbReference type="EMBL" id="JXJN01005456">
    <property type="status" value="NOT_ANNOTATED_CDS"/>
    <property type="molecule type" value="Genomic_DNA"/>
</dbReference>
<feature type="domain" description="C2H2-type" evidence="9">
    <location>
        <begin position="265"/>
        <end position="292"/>
    </location>
</feature>
<reference evidence="11" key="1">
    <citation type="submission" date="2015-01" db="EMBL/GenBank/DDBJ databases">
        <authorList>
            <person name="Aksoy S."/>
            <person name="Warren W."/>
            <person name="Wilson R.K."/>
        </authorList>
    </citation>
    <scope>NUCLEOTIDE SEQUENCE [LARGE SCALE GENOMIC DNA]</scope>
    <source>
        <strain evidence="11">IAEA</strain>
    </source>
</reference>
<evidence type="ECO:0000259" key="9">
    <source>
        <dbReference type="PROSITE" id="PS50157"/>
    </source>
</evidence>